<keyword evidence="1" id="KW-0862">Zinc</keyword>
<feature type="region of interest" description="Disordered" evidence="2">
    <location>
        <begin position="291"/>
        <end position="343"/>
    </location>
</feature>
<reference evidence="4" key="1">
    <citation type="submission" date="2021-02" db="EMBL/GenBank/DDBJ databases">
        <title>Genome sequence Cadophora malorum strain M34.</title>
        <authorList>
            <person name="Stefanovic E."/>
            <person name="Vu D."/>
            <person name="Scully C."/>
            <person name="Dijksterhuis J."/>
            <person name="Roader J."/>
            <person name="Houbraken J."/>
        </authorList>
    </citation>
    <scope>NUCLEOTIDE SEQUENCE</scope>
    <source>
        <strain evidence="4">M34</strain>
    </source>
</reference>
<dbReference type="SUPFAM" id="SSF57850">
    <property type="entry name" value="RING/U-box"/>
    <property type="match status" value="1"/>
</dbReference>
<keyword evidence="1" id="KW-0863">Zinc-finger</keyword>
<feature type="compositionally biased region" description="Polar residues" evidence="2">
    <location>
        <begin position="333"/>
        <end position="343"/>
    </location>
</feature>
<evidence type="ECO:0000256" key="2">
    <source>
        <dbReference type="SAM" id="MobiDB-lite"/>
    </source>
</evidence>
<name>A0A8H7TI84_9HELO</name>
<dbReference type="Proteomes" id="UP000664132">
    <property type="component" value="Unassembled WGS sequence"/>
</dbReference>
<proteinExistence type="predicted"/>
<dbReference type="Gene3D" id="3.30.40.10">
    <property type="entry name" value="Zinc/RING finger domain, C3HC4 (zinc finger)"/>
    <property type="match status" value="1"/>
</dbReference>
<dbReference type="OrthoDB" id="3525935at2759"/>
<dbReference type="PROSITE" id="PS50089">
    <property type="entry name" value="ZF_RING_2"/>
    <property type="match status" value="1"/>
</dbReference>
<evidence type="ECO:0000256" key="1">
    <source>
        <dbReference type="PROSITE-ProRule" id="PRU00175"/>
    </source>
</evidence>
<dbReference type="CDD" id="cd16448">
    <property type="entry name" value="RING-H2"/>
    <property type="match status" value="1"/>
</dbReference>
<feature type="compositionally biased region" description="Acidic residues" evidence="2">
    <location>
        <begin position="304"/>
        <end position="313"/>
    </location>
</feature>
<sequence>MAPCMHLLRIADKCGHTWDDGTHDDECMVTSVPEGPYRMPSVDVHISRLCSPPAEGDDHCENVVVDKAILKGCCKFCYFKKGALLWYKLCYPSALGETEATRKDIKKAEEVSIQMISRKKELQQLLEKFESKHQERRQKRKTAWFAGLAAHYNRQIEQGIPALKRTYIFTGTKDLTESKAGNIFQEVEPSSLVDEGNCGTCRGPLSNNELRTAKLPCRHTYHLEEYCILRWFNDGHKYCPYCRALFEFKRMPDWNDPEYSEPTKERPVRHHLIGYNRRVDDWLVEKDKNKDSATIPLPSSPSLEADDNDEELPIMEPLPGPSSSDDVVDTNERNSTPRSQRLV</sequence>
<evidence type="ECO:0000259" key="3">
    <source>
        <dbReference type="PROSITE" id="PS50089"/>
    </source>
</evidence>
<accession>A0A8H7TI84</accession>
<feature type="domain" description="RING-type" evidence="3">
    <location>
        <begin position="198"/>
        <end position="243"/>
    </location>
</feature>
<dbReference type="InterPro" id="IPR001841">
    <property type="entry name" value="Znf_RING"/>
</dbReference>
<organism evidence="4 5">
    <name type="scientific">Cadophora malorum</name>
    <dbReference type="NCBI Taxonomy" id="108018"/>
    <lineage>
        <taxon>Eukaryota</taxon>
        <taxon>Fungi</taxon>
        <taxon>Dikarya</taxon>
        <taxon>Ascomycota</taxon>
        <taxon>Pezizomycotina</taxon>
        <taxon>Leotiomycetes</taxon>
        <taxon>Helotiales</taxon>
        <taxon>Ploettnerulaceae</taxon>
        <taxon>Cadophora</taxon>
    </lineage>
</organism>
<gene>
    <name evidence="4" type="ORF">IFR04_007524</name>
</gene>
<dbReference type="Pfam" id="PF13639">
    <property type="entry name" value="zf-RING_2"/>
    <property type="match status" value="1"/>
</dbReference>
<keyword evidence="5" id="KW-1185">Reference proteome</keyword>
<protein>
    <recommendedName>
        <fullName evidence="3">RING-type domain-containing protein</fullName>
    </recommendedName>
</protein>
<dbReference type="GO" id="GO:0008270">
    <property type="term" value="F:zinc ion binding"/>
    <property type="evidence" value="ECO:0007669"/>
    <property type="project" value="UniProtKB-KW"/>
</dbReference>
<evidence type="ECO:0000313" key="5">
    <source>
        <dbReference type="Proteomes" id="UP000664132"/>
    </source>
</evidence>
<evidence type="ECO:0000313" key="4">
    <source>
        <dbReference type="EMBL" id="KAG4419376.1"/>
    </source>
</evidence>
<keyword evidence="1" id="KW-0479">Metal-binding</keyword>
<comment type="caution">
    <text evidence="4">The sequence shown here is derived from an EMBL/GenBank/DDBJ whole genome shotgun (WGS) entry which is preliminary data.</text>
</comment>
<dbReference type="InterPro" id="IPR013083">
    <property type="entry name" value="Znf_RING/FYVE/PHD"/>
</dbReference>
<dbReference type="AlphaFoldDB" id="A0A8H7TI84"/>
<dbReference type="EMBL" id="JAFJYH010000107">
    <property type="protein sequence ID" value="KAG4419376.1"/>
    <property type="molecule type" value="Genomic_DNA"/>
</dbReference>